<dbReference type="SUPFAM" id="SSF51445">
    <property type="entry name" value="(Trans)glycosidases"/>
    <property type="match status" value="1"/>
</dbReference>
<reference evidence="6" key="1">
    <citation type="submission" date="2021-05" db="EMBL/GenBank/DDBJ databases">
        <authorList>
            <person name="Alioto T."/>
            <person name="Alioto T."/>
            <person name="Gomez Garrido J."/>
        </authorList>
    </citation>
    <scope>NUCLEOTIDE SEQUENCE</scope>
</reference>
<keyword evidence="2 4" id="KW-0378">Hydrolase</keyword>
<keyword evidence="5" id="KW-0732">Signal</keyword>
<evidence type="ECO:0000256" key="5">
    <source>
        <dbReference type="SAM" id="SignalP"/>
    </source>
</evidence>
<evidence type="ECO:0000256" key="3">
    <source>
        <dbReference type="RuleBase" id="RU004335"/>
    </source>
</evidence>
<name>A0A8D8V5W0_9HEMI</name>
<dbReference type="Gene3D" id="3.20.20.80">
    <property type="entry name" value="Glycosidases"/>
    <property type="match status" value="1"/>
</dbReference>
<feature type="chain" id="PRO_5036262313" evidence="5">
    <location>
        <begin position="24"/>
        <end position="336"/>
    </location>
</feature>
<evidence type="ECO:0000256" key="2">
    <source>
        <dbReference type="ARBA" id="ARBA00022801"/>
    </source>
</evidence>
<dbReference type="InterPro" id="IPR044965">
    <property type="entry name" value="Glyco_hydro_17_plant"/>
</dbReference>
<dbReference type="AlphaFoldDB" id="A0A8D8V5W0"/>
<protein>
    <submittedName>
        <fullName evidence="6">Glucan endo-1,3-beta-glucosidase</fullName>
    </submittedName>
</protein>
<dbReference type="EMBL" id="HBUF01358970">
    <property type="protein sequence ID" value="CAG6719527.1"/>
    <property type="molecule type" value="Transcribed_RNA"/>
</dbReference>
<comment type="similarity">
    <text evidence="1 3">Belongs to the glycosyl hydrolase 17 family.</text>
</comment>
<dbReference type="InterPro" id="IPR017853">
    <property type="entry name" value="GH"/>
</dbReference>
<sequence length="336" mass="36893">MSFTMEAKYCLVLVFGLVSFADAQIGVCYGRLGDNLPPPKDVVALYKSNNIQRMRIYDPNPEVLQALGGSNIELLLDLPCVDLDKVASSPAEATKWVKTNVESHKDVKFRYIAVGNEVKPTDSFAKSVVPAMENIQKALDECGLGKKVKVTTAIETGALGCSYPPSQGSFSPAYLTAYLEGVIKFLVKNGSPLLVNVYPYFAYSLNKKDVKLDYALFAAKGVAVQDGPLGYQNLFDAILDALYSALEKSGGKDVEIVVSETGWPSEGGTDTTLENEKTYITNLVAHVKKGTPKKPGKPIEAYIFAMFNENQKSPEYEKFWGLFLPNMKPKFDFKCD</sequence>
<dbReference type="GO" id="GO:0005975">
    <property type="term" value="P:carbohydrate metabolic process"/>
    <property type="evidence" value="ECO:0007669"/>
    <property type="project" value="InterPro"/>
</dbReference>
<dbReference type="FunFam" id="3.20.20.80:FF:000010">
    <property type="entry name" value="glucan endo-1,3-beta-glucosidase, basic"/>
    <property type="match status" value="1"/>
</dbReference>
<dbReference type="EMBL" id="HBUF01358971">
    <property type="protein sequence ID" value="CAG6719530.1"/>
    <property type="molecule type" value="Transcribed_RNA"/>
</dbReference>
<feature type="signal peptide" evidence="5">
    <location>
        <begin position="1"/>
        <end position="23"/>
    </location>
</feature>
<evidence type="ECO:0000256" key="4">
    <source>
        <dbReference type="RuleBase" id="RU004336"/>
    </source>
</evidence>
<accession>A0A8D8V5W0</accession>
<dbReference type="Pfam" id="PF00332">
    <property type="entry name" value="Glyco_hydro_17"/>
    <property type="match status" value="1"/>
</dbReference>
<dbReference type="PROSITE" id="PS00587">
    <property type="entry name" value="GLYCOSYL_HYDROL_F17"/>
    <property type="match status" value="1"/>
</dbReference>
<evidence type="ECO:0000313" key="6">
    <source>
        <dbReference type="EMBL" id="CAG6719530.1"/>
    </source>
</evidence>
<evidence type="ECO:0000256" key="1">
    <source>
        <dbReference type="ARBA" id="ARBA00008773"/>
    </source>
</evidence>
<dbReference type="PANTHER" id="PTHR32227">
    <property type="entry name" value="GLUCAN ENDO-1,3-BETA-GLUCOSIDASE BG1-RELATED-RELATED"/>
    <property type="match status" value="1"/>
</dbReference>
<proteinExistence type="inferred from homology"/>
<keyword evidence="4" id="KW-0326">Glycosidase</keyword>
<dbReference type="InterPro" id="IPR000490">
    <property type="entry name" value="Glyco_hydro_17"/>
</dbReference>
<organism evidence="6">
    <name type="scientific">Cacopsylla melanoneura</name>
    <dbReference type="NCBI Taxonomy" id="428564"/>
    <lineage>
        <taxon>Eukaryota</taxon>
        <taxon>Metazoa</taxon>
        <taxon>Ecdysozoa</taxon>
        <taxon>Arthropoda</taxon>
        <taxon>Hexapoda</taxon>
        <taxon>Insecta</taxon>
        <taxon>Pterygota</taxon>
        <taxon>Neoptera</taxon>
        <taxon>Paraneoptera</taxon>
        <taxon>Hemiptera</taxon>
        <taxon>Sternorrhyncha</taxon>
        <taxon>Psylloidea</taxon>
        <taxon>Psyllidae</taxon>
        <taxon>Psyllinae</taxon>
        <taxon>Cacopsylla</taxon>
    </lineage>
</organism>
<dbReference type="GO" id="GO:0004553">
    <property type="term" value="F:hydrolase activity, hydrolyzing O-glycosyl compounds"/>
    <property type="evidence" value="ECO:0007669"/>
    <property type="project" value="InterPro"/>
</dbReference>